<gene>
    <name evidence="2" type="ORF">HMPREF0428_00616</name>
</gene>
<evidence type="ECO:0000259" key="1">
    <source>
        <dbReference type="Pfam" id="PF00561"/>
    </source>
</evidence>
<dbReference type="AlphaFoldDB" id="A0AA87DUB7"/>
<evidence type="ECO:0000313" key="3">
    <source>
        <dbReference type="Proteomes" id="UP000004773"/>
    </source>
</evidence>
<dbReference type="InterPro" id="IPR000073">
    <property type="entry name" value="AB_hydrolase_1"/>
</dbReference>
<accession>A0AA87DUB7</accession>
<dbReference type="SUPFAM" id="SSF53474">
    <property type="entry name" value="alpha/beta-Hydrolases"/>
    <property type="match status" value="1"/>
</dbReference>
<proteinExistence type="predicted"/>
<dbReference type="EMBL" id="ACRO01000006">
    <property type="protein sequence ID" value="EGF85774.1"/>
    <property type="molecule type" value="Genomic_DNA"/>
</dbReference>
<dbReference type="InterPro" id="IPR050266">
    <property type="entry name" value="AB_hydrolase_sf"/>
</dbReference>
<feature type="domain" description="AB hydrolase-1" evidence="1">
    <location>
        <begin position="27"/>
        <end position="124"/>
    </location>
</feature>
<dbReference type="Proteomes" id="UP000004773">
    <property type="component" value="Unassembled WGS sequence"/>
</dbReference>
<evidence type="ECO:0000313" key="2">
    <source>
        <dbReference type="EMBL" id="EGF85774.1"/>
    </source>
</evidence>
<dbReference type="RefSeq" id="WP_003146613.1">
    <property type="nucleotide sequence ID" value="NZ_GL883582.1"/>
</dbReference>
<sequence length="273" mass="31732">MLEKTLETSSGVIHYWINEINKQSRIALIFLPGLTADHRLFDKQIEYFKDKFRVLVWDAPGHASSYPFDLDFDLFDEAKWLYEILINEGIDQSILIGQSMGGYLGQIYAELFSEKLNGIVTIDSAPLQRRYYTVIELWLLKKVEVIYRIYPWKILLKLGPKGVSTTEYGRKLMLDMMMVYDGNKKRYSHLVGHGYKILAKAVEKNLTYEIKCPHMVICGKEDRAGSCIRYLKLYEKKSGKPVEWIDNAGHNSNTDRPHVVNKLIHEFVKKCDI</sequence>
<protein>
    <recommendedName>
        <fullName evidence="1">AB hydrolase-1 domain-containing protein</fullName>
    </recommendedName>
</protein>
<dbReference type="PANTHER" id="PTHR43798">
    <property type="entry name" value="MONOACYLGLYCEROL LIPASE"/>
    <property type="match status" value="1"/>
</dbReference>
<organism evidence="2 3">
    <name type="scientific">Gemella haemolysans M341</name>
    <dbReference type="NCBI Taxonomy" id="562981"/>
    <lineage>
        <taxon>Bacteria</taxon>
        <taxon>Bacillati</taxon>
        <taxon>Bacillota</taxon>
        <taxon>Bacilli</taxon>
        <taxon>Bacillales</taxon>
        <taxon>Gemellaceae</taxon>
        <taxon>Gemella</taxon>
    </lineage>
</organism>
<name>A0AA87DUB7_9BACL</name>
<dbReference type="Gene3D" id="3.40.50.1820">
    <property type="entry name" value="alpha/beta hydrolase"/>
    <property type="match status" value="1"/>
</dbReference>
<dbReference type="Pfam" id="PF00561">
    <property type="entry name" value="Abhydrolase_1"/>
    <property type="match status" value="1"/>
</dbReference>
<comment type="caution">
    <text evidence="2">The sequence shown here is derived from an EMBL/GenBank/DDBJ whole genome shotgun (WGS) entry which is preliminary data.</text>
</comment>
<reference evidence="2 3" key="1">
    <citation type="submission" date="2011-03" db="EMBL/GenBank/DDBJ databases">
        <title>The Genome Sequence of Gemella haemolysans M341.</title>
        <authorList>
            <consortium name="The Broad Institute Genome Sequencing Platform"/>
            <consortium name="The Broad Institute Genome Sequencing Center for Infectious Disease"/>
            <person name="Earl A."/>
            <person name="Ward D."/>
            <person name="Feldgarden M."/>
            <person name="Gevers D."/>
            <person name="Sibley C.D."/>
            <person name="Field T.R."/>
            <person name="Grinwis M."/>
            <person name="Eshaghurshan C.S."/>
            <person name="Surette M.G."/>
            <person name="Young S.K."/>
            <person name="Zeng Q."/>
            <person name="Gargeya S."/>
            <person name="Fitzgerald M."/>
            <person name="Haas B."/>
            <person name="Abouelleil A."/>
            <person name="Alvarado L."/>
            <person name="Arachchi H.M."/>
            <person name="Berlin A."/>
            <person name="Brown A."/>
            <person name="Chapman S.B."/>
            <person name="Chen Z."/>
            <person name="Dunbar C."/>
            <person name="Freedman E."/>
            <person name="Gearin G."/>
            <person name="Gellesch M."/>
            <person name="Goldberg J."/>
            <person name="Griggs A."/>
            <person name="Gujja S."/>
            <person name="Heilman E.R."/>
            <person name="Heiman D."/>
            <person name="Howarth C."/>
            <person name="Larson L."/>
            <person name="Lui A."/>
            <person name="MacDonald P.J.P."/>
            <person name="Mehta T."/>
            <person name="Montmayeur A."/>
            <person name="Murphy C."/>
            <person name="Neiman D."/>
            <person name="Pearson M."/>
            <person name="Priest M."/>
            <person name="Roberts A."/>
            <person name="Saif S."/>
            <person name="Shea T."/>
            <person name="Shenoy N."/>
            <person name="Sisk P."/>
            <person name="Stolte C."/>
            <person name="Sykes S."/>
            <person name="White J."/>
            <person name="Yandava C."/>
            <person name="Wortman J."/>
            <person name="Nusbaum C."/>
            <person name="Birren B."/>
        </authorList>
    </citation>
    <scope>NUCLEOTIDE SEQUENCE [LARGE SCALE GENOMIC DNA]</scope>
    <source>
        <strain evidence="2 3">M341</strain>
    </source>
</reference>
<dbReference type="InterPro" id="IPR029058">
    <property type="entry name" value="AB_hydrolase_fold"/>
</dbReference>